<dbReference type="GO" id="GO:0009249">
    <property type="term" value="P:protein lipoylation"/>
    <property type="evidence" value="ECO:0007669"/>
    <property type="project" value="UniProtKB-ARBA"/>
</dbReference>
<dbReference type="EMBL" id="JARSFG010000016">
    <property type="protein sequence ID" value="MEC1179075.1"/>
    <property type="molecule type" value="Genomic_DNA"/>
</dbReference>
<keyword evidence="1 5" id="KW-0436">Ligase</keyword>
<name>A0AAW9NT02_9BACL</name>
<keyword evidence="3 5" id="KW-0067">ATP-binding</keyword>
<dbReference type="PANTHER" id="PTHR12835">
    <property type="entry name" value="BIOTIN PROTEIN LIGASE"/>
    <property type="match status" value="1"/>
</dbReference>
<dbReference type="Pfam" id="PF02237">
    <property type="entry name" value="BPL_C"/>
    <property type="match status" value="1"/>
</dbReference>
<evidence type="ECO:0000313" key="8">
    <source>
        <dbReference type="Proteomes" id="UP001344888"/>
    </source>
</evidence>
<keyword evidence="5" id="KW-0678">Repressor</keyword>
<dbReference type="InterPro" id="IPR013196">
    <property type="entry name" value="HTH_11"/>
</dbReference>
<dbReference type="Gene3D" id="3.30.930.10">
    <property type="entry name" value="Bira Bifunctional Protein, Domain 2"/>
    <property type="match status" value="1"/>
</dbReference>
<dbReference type="AlphaFoldDB" id="A0AAW9NT02"/>
<dbReference type="GO" id="GO:0003677">
    <property type="term" value="F:DNA binding"/>
    <property type="evidence" value="ECO:0007669"/>
    <property type="project" value="UniProtKB-UniRule"/>
</dbReference>
<sequence>MTSIKDKILQRFLEAGGEPISGQQLADELLVSRTAIWKHMKALQQDGYTFDTVKKKGYRLLAKSNKLDEVQIATHLTTARYGHKIHHYDEVDSTQIVAHELIRSGTADGTVVIAETQTAGRGRMQRPWDSAQGRGVWMTIIIRPNILPHQAPQFTLVTAVALIHAMREVCQNFTPSIKWPNDILINGKKCAGILTEMVAEADRIQALLIGTGINVNQEQGDFPEELHHIATSMAIEESEKIDRALFVAKYLGYLEQFSDIYVKEGFAPIKTLWEEASSTIGKHVRATTLREVIEGEAIGITEVGVLEIRTATGEIKSVYSADIEVQ</sequence>
<dbReference type="InterPro" id="IPR045864">
    <property type="entry name" value="aa-tRNA-synth_II/BPL/LPL"/>
</dbReference>
<dbReference type="Proteomes" id="UP001344888">
    <property type="component" value="Unassembled WGS sequence"/>
</dbReference>
<feature type="binding site" evidence="5">
    <location>
        <begin position="121"/>
        <end position="123"/>
    </location>
    <ligand>
        <name>biotin</name>
        <dbReference type="ChEBI" id="CHEBI:57586"/>
    </ligand>
</feature>
<organism evidence="7 8">
    <name type="scientific">Metasolibacillus meyeri</name>
    <dbReference type="NCBI Taxonomy" id="1071052"/>
    <lineage>
        <taxon>Bacteria</taxon>
        <taxon>Bacillati</taxon>
        <taxon>Bacillota</taxon>
        <taxon>Bacilli</taxon>
        <taxon>Bacillales</taxon>
        <taxon>Caryophanaceae</taxon>
        <taxon>Metasolibacillus</taxon>
    </lineage>
</organism>
<dbReference type="InterPro" id="IPR008988">
    <property type="entry name" value="Transcriptional_repressor_C"/>
</dbReference>
<evidence type="ECO:0000256" key="1">
    <source>
        <dbReference type="ARBA" id="ARBA00022598"/>
    </source>
</evidence>
<dbReference type="GO" id="GO:0005737">
    <property type="term" value="C:cytoplasm"/>
    <property type="evidence" value="ECO:0007669"/>
    <property type="project" value="TreeGrafter"/>
</dbReference>
<evidence type="ECO:0000256" key="2">
    <source>
        <dbReference type="ARBA" id="ARBA00022741"/>
    </source>
</evidence>
<comment type="function">
    <text evidence="5">Acts both as a biotin--[acetyl-CoA-carboxylase] ligase and a repressor.</text>
</comment>
<dbReference type="RefSeq" id="WP_107841509.1">
    <property type="nucleotide sequence ID" value="NZ_JARSFG010000016.1"/>
</dbReference>
<dbReference type="GO" id="GO:0005524">
    <property type="term" value="F:ATP binding"/>
    <property type="evidence" value="ECO:0007669"/>
    <property type="project" value="UniProtKB-UniRule"/>
</dbReference>
<protein>
    <recommendedName>
        <fullName evidence="5">Bifunctional ligase/repressor BirA</fullName>
    </recommendedName>
    <alternativeName>
        <fullName evidence="5">Biotin--[acetyl-CoA-carboxylase] ligase</fullName>
        <ecNumber evidence="5">6.3.4.15</ecNumber>
    </alternativeName>
    <alternativeName>
        <fullName evidence="5">Biotin--protein ligase</fullName>
    </alternativeName>
    <alternativeName>
        <fullName evidence="5">Biotin-[acetyl-CoA carboxylase] synthetase</fullName>
    </alternativeName>
</protein>
<evidence type="ECO:0000313" key="7">
    <source>
        <dbReference type="EMBL" id="MEC1179075.1"/>
    </source>
</evidence>
<keyword evidence="8" id="KW-1185">Reference proteome</keyword>
<feature type="binding site" evidence="5">
    <location>
        <position position="189"/>
    </location>
    <ligand>
        <name>biotin</name>
        <dbReference type="ChEBI" id="CHEBI:57586"/>
    </ligand>
</feature>
<evidence type="ECO:0000256" key="5">
    <source>
        <dbReference type="HAMAP-Rule" id="MF_00978"/>
    </source>
</evidence>
<dbReference type="InterPro" id="IPR036388">
    <property type="entry name" value="WH-like_DNA-bd_sf"/>
</dbReference>
<feature type="domain" description="BPL/LPL catalytic" evidence="6">
    <location>
        <begin position="70"/>
        <end position="262"/>
    </location>
</feature>
<dbReference type="Gene3D" id="2.30.30.100">
    <property type="match status" value="1"/>
</dbReference>
<comment type="similarity">
    <text evidence="5">Belongs to the biotin--protein ligase family.</text>
</comment>
<dbReference type="InterPro" id="IPR004143">
    <property type="entry name" value="BPL_LPL_catalytic"/>
</dbReference>
<gene>
    <name evidence="5" type="primary">birA</name>
    <name evidence="7" type="ORF">P9B03_11330</name>
</gene>
<dbReference type="InterPro" id="IPR003142">
    <property type="entry name" value="BPL_C"/>
</dbReference>
<dbReference type="Pfam" id="PF03099">
    <property type="entry name" value="BPL_LplA_LipB"/>
    <property type="match status" value="1"/>
</dbReference>
<dbReference type="EC" id="6.3.4.15" evidence="5"/>
<proteinExistence type="inferred from homology"/>
<comment type="catalytic activity">
    <reaction evidence="5">
        <text>biotin + L-lysyl-[protein] + ATP = N(6)-biotinyl-L-lysyl-[protein] + AMP + diphosphate + H(+)</text>
        <dbReference type="Rhea" id="RHEA:11756"/>
        <dbReference type="Rhea" id="RHEA-COMP:9752"/>
        <dbReference type="Rhea" id="RHEA-COMP:10505"/>
        <dbReference type="ChEBI" id="CHEBI:15378"/>
        <dbReference type="ChEBI" id="CHEBI:29969"/>
        <dbReference type="ChEBI" id="CHEBI:30616"/>
        <dbReference type="ChEBI" id="CHEBI:33019"/>
        <dbReference type="ChEBI" id="CHEBI:57586"/>
        <dbReference type="ChEBI" id="CHEBI:83144"/>
        <dbReference type="ChEBI" id="CHEBI:456215"/>
        <dbReference type="EC" id="6.3.4.15"/>
    </reaction>
</comment>
<dbReference type="PANTHER" id="PTHR12835:SF5">
    <property type="entry name" value="BIOTIN--PROTEIN LIGASE"/>
    <property type="match status" value="1"/>
</dbReference>
<reference evidence="7 8" key="1">
    <citation type="submission" date="2023-03" db="EMBL/GenBank/DDBJ databases">
        <title>Bacillus Genome Sequencing.</title>
        <authorList>
            <person name="Dunlap C."/>
        </authorList>
    </citation>
    <scope>NUCLEOTIDE SEQUENCE [LARGE SCALE GENOMIC DNA]</scope>
    <source>
        <strain evidence="7 8">B-59205</strain>
    </source>
</reference>
<comment type="caution">
    <text evidence="7">The sequence shown here is derived from an EMBL/GenBank/DDBJ whole genome shotgun (WGS) entry which is preliminary data.</text>
</comment>
<dbReference type="NCBIfam" id="TIGR00121">
    <property type="entry name" value="birA_ligase"/>
    <property type="match status" value="1"/>
</dbReference>
<dbReference type="SUPFAM" id="SSF50037">
    <property type="entry name" value="C-terminal domain of transcriptional repressors"/>
    <property type="match status" value="1"/>
</dbReference>
<dbReference type="GO" id="GO:0016740">
    <property type="term" value="F:transferase activity"/>
    <property type="evidence" value="ECO:0007669"/>
    <property type="project" value="UniProtKB-ARBA"/>
</dbReference>
<dbReference type="SUPFAM" id="SSF46785">
    <property type="entry name" value="Winged helix' DNA-binding domain"/>
    <property type="match status" value="1"/>
</dbReference>
<dbReference type="HAMAP" id="MF_00978">
    <property type="entry name" value="Bifunct_BirA"/>
    <property type="match status" value="1"/>
</dbReference>
<dbReference type="GO" id="GO:0004077">
    <property type="term" value="F:biotin--[biotin carboxyl-carrier protein] ligase activity"/>
    <property type="evidence" value="ECO:0007669"/>
    <property type="project" value="UniProtKB-UniRule"/>
</dbReference>
<dbReference type="InterPro" id="IPR030855">
    <property type="entry name" value="Bifunct_BirA"/>
</dbReference>
<evidence type="ECO:0000256" key="4">
    <source>
        <dbReference type="ARBA" id="ARBA00023267"/>
    </source>
</evidence>
<keyword evidence="4 5" id="KW-0092">Biotin</keyword>
<feature type="binding site" evidence="5">
    <location>
        <position position="117"/>
    </location>
    <ligand>
        <name>biotin</name>
        <dbReference type="ChEBI" id="CHEBI:57586"/>
    </ligand>
</feature>
<keyword evidence="5" id="KW-0804">Transcription</keyword>
<dbReference type="Gene3D" id="1.10.10.10">
    <property type="entry name" value="Winged helix-like DNA-binding domain superfamily/Winged helix DNA-binding domain"/>
    <property type="match status" value="1"/>
</dbReference>
<evidence type="ECO:0000256" key="3">
    <source>
        <dbReference type="ARBA" id="ARBA00022840"/>
    </source>
</evidence>
<comment type="caution">
    <text evidence="5">Lacks conserved residue(s) required for the propagation of feature annotation.</text>
</comment>
<feature type="DNA-binding region" description="H-T-H motif" evidence="5">
    <location>
        <begin position="22"/>
        <end position="41"/>
    </location>
</feature>
<dbReference type="CDD" id="cd16442">
    <property type="entry name" value="BPL"/>
    <property type="match status" value="1"/>
</dbReference>
<accession>A0AAW9NT02</accession>
<dbReference type="GO" id="GO:0006355">
    <property type="term" value="P:regulation of DNA-templated transcription"/>
    <property type="evidence" value="ECO:0007669"/>
    <property type="project" value="UniProtKB-UniRule"/>
</dbReference>
<evidence type="ECO:0000259" key="6">
    <source>
        <dbReference type="PROSITE" id="PS51733"/>
    </source>
</evidence>
<dbReference type="InterPro" id="IPR036390">
    <property type="entry name" value="WH_DNA-bd_sf"/>
</dbReference>
<dbReference type="InterPro" id="IPR004408">
    <property type="entry name" value="Biotin_CoA_COase_ligase"/>
</dbReference>
<dbReference type="Pfam" id="PF08279">
    <property type="entry name" value="HTH_11"/>
    <property type="match status" value="1"/>
</dbReference>
<keyword evidence="5" id="KW-0805">Transcription regulation</keyword>
<dbReference type="PROSITE" id="PS51733">
    <property type="entry name" value="BPL_LPL_CATALYTIC"/>
    <property type="match status" value="1"/>
</dbReference>
<keyword evidence="5" id="KW-0238">DNA-binding</keyword>
<dbReference type="SUPFAM" id="SSF55681">
    <property type="entry name" value="Class II aaRS and biotin synthetases"/>
    <property type="match status" value="1"/>
</dbReference>
<keyword evidence="2 5" id="KW-0547">Nucleotide-binding</keyword>